<reference evidence="2" key="1">
    <citation type="journal article" date="2015" name="Genome Announc.">
        <title>Draft genome sequence of Talaromyces cellulolyticus strain Y-94, a source of lignocellulosic biomass-degrading enzymes.</title>
        <authorList>
            <person name="Fujii T."/>
            <person name="Koike H."/>
            <person name="Sawayama S."/>
            <person name="Yano S."/>
            <person name="Inoue H."/>
        </authorList>
    </citation>
    <scope>NUCLEOTIDE SEQUENCE [LARGE SCALE GENOMIC DNA]</scope>
    <source>
        <strain evidence="2">Y-94</strain>
    </source>
</reference>
<dbReference type="AlphaFoldDB" id="A0A6V8H1L4"/>
<dbReference type="Pfam" id="PF07173">
    <property type="entry name" value="GRDP-like"/>
    <property type="match status" value="1"/>
</dbReference>
<evidence type="ECO:0000313" key="1">
    <source>
        <dbReference type="EMBL" id="GAM35145.1"/>
    </source>
</evidence>
<gene>
    <name evidence="1" type="ORF">TCE0_017f03236</name>
</gene>
<proteinExistence type="predicted"/>
<dbReference type="EMBL" id="DF933813">
    <property type="protein sequence ID" value="GAM35145.1"/>
    <property type="molecule type" value="Genomic_DNA"/>
</dbReference>
<dbReference type="InterPro" id="IPR009836">
    <property type="entry name" value="GRDP-like"/>
</dbReference>
<protein>
    <submittedName>
        <fullName evidence="1">Uncharacterized protein</fullName>
    </submittedName>
</protein>
<dbReference type="Proteomes" id="UP000053095">
    <property type="component" value="Unassembled WGS sequence"/>
</dbReference>
<keyword evidence="2" id="KW-1185">Reference proteome</keyword>
<evidence type="ECO:0000313" key="2">
    <source>
        <dbReference type="Proteomes" id="UP000053095"/>
    </source>
</evidence>
<dbReference type="PANTHER" id="PTHR34365">
    <property type="entry name" value="ENOLASE (DUF1399)"/>
    <property type="match status" value="1"/>
</dbReference>
<accession>A0A6V8H1L4</accession>
<name>A0A6V8H1L4_TALPI</name>
<organism evidence="1 2">
    <name type="scientific">Talaromyces pinophilus</name>
    <name type="common">Penicillium pinophilum</name>
    <dbReference type="NCBI Taxonomy" id="128442"/>
    <lineage>
        <taxon>Eukaryota</taxon>
        <taxon>Fungi</taxon>
        <taxon>Dikarya</taxon>
        <taxon>Ascomycota</taxon>
        <taxon>Pezizomycotina</taxon>
        <taxon>Eurotiomycetes</taxon>
        <taxon>Eurotiomycetidae</taxon>
        <taxon>Eurotiales</taxon>
        <taxon>Trichocomaceae</taxon>
        <taxon>Talaromyces</taxon>
        <taxon>Talaromyces sect. Talaromyces</taxon>
    </lineage>
</organism>
<comment type="caution">
    <text evidence="1">The sequence shown here is derived from an EMBL/GenBank/DDBJ whole genome shotgun (WGS) entry which is preliminary data.</text>
</comment>
<sequence>MESPIRETEDRSCATSIKETHSSLEETSILSEEDQSVDYLGTKVSSLQTATPKECIDHLKFLSALAGLQHYIRTKDGLFGINHPGRLFTDDPATDARVEEKRWQVYVSRAVDRFKDWWVSLPKYKEQPTVMSLKRFAMNPLTLDGDLSIGLSKSELPPLDVLMVWHSFMLNPRSYLEDCFRQAKMNLWATAFPWDLISQSISVNDQNRYYYDPGEAARLAWQSRTGKKWDNLDDPLQHVLSCPLCHSKTYVWWTTAHISMLVRGTATGFEKAQGYADKSFTTACSGCNTVLDHDYLSVLQFKVDNIDLIKRHLPLPGTLYNPDGVVKTQAKWRAKWAQLTPNYLFLNIRYDFISYMELRGKECRSIRQLADLIFVYIYRHNRKIKVLDMDSELANSDMFQLNTGSLGRGRGTLRRMLSRYWGNSSIFAMDLVGAVIRQGSFVQRMHKLDWIHSRSLSDLPQLMEKFIAKYDIFWKIIVENPSHMVVPTLDVDLVWHTHQLTPRRYYYYSITTTARNKPIRFIDHNDKIDEGRLSDSFEWTIKQYRKATGGKVYSECFCWYCEATRGKGLTERLSLSSPIGKDLDRLRSEKSDAKDAMEESVSAHISCHNAVKAQGLVWAKTRKNLERIIQNHQKHDKTTEQGRESKKVQNRRRDIFEVFEKDPQVHRDVYINDPGCINMTENGVGNCIGGSCRPSMAAGSCGGSAFTSLCASRGKTHGGGFDYVDYKGGGGVGGGGVGCGGS</sequence>
<dbReference type="PANTHER" id="PTHR34365:SF7">
    <property type="entry name" value="GLYCINE-RICH DOMAIN-CONTAINING PROTEIN 1"/>
    <property type="match status" value="1"/>
</dbReference>